<dbReference type="CDD" id="cd04301">
    <property type="entry name" value="NAT_SF"/>
    <property type="match status" value="1"/>
</dbReference>
<dbReference type="PANTHER" id="PTHR10908:SF0">
    <property type="entry name" value="SEROTONIN N-ACETYLTRANSFERASE"/>
    <property type="match status" value="1"/>
</dbReference>
<proteinExistence type="predicted"/>
<accession>A0ABP0IST7</accession>
<dbReference type="EMBL" id="CAXAMN010003425">
    <property type="protein sequence ID" value="CAK9004529.1"/>
    <property type="molecule type" value="Genomic_DNA"/>
</dbReference>
<keyword evidence="5" id="KW-1185">Reference proteome</keyword>
<dbReference type="SUPFAM" id="SSF55729">
    <property type="entry name" value="Acyl-CoA N-acyltransferases (Nat)"/>
    <property type="match status" value="1"/>
</dbReference>
<gene>
    <name evidence="4" type="ORF">CCMP2556_LOCUS7709</name>
</gene>
<evidence type="ECO:0000259" key="3">
    <source>
        <dbReference type="PROSITE" id="PS51186"/>
    </source>
</evidence>
<reference evidence="4 5" key="1">
    <citation type="submission" date="2024-02" db="EMBL/GenBank/DDBJ databases">
        <authorList>
            <person name="Chen Y."/>
            <person name="Shah S."/>
            <person name="Dougan E. K."/>
            <person name="Thang M."/>
            <person name="Chan C."/>
        </authorList>
    </citation>
    <scope>NUCLEOTIDE SEQUENCE [LARGE SCALE GENOMIC DNA]</scope>
</reference>
<sequence length="152" mass="16462">MARPLPVLPGGHQLELRRVEVTQLPECAELEAASYPEDEAASPESMAQRQRVAGDFFWALMDSKSSSLLGFVNGTCINGTTLTEEAMETHQPGGRLLCIHSVVVKEAHRRKGLALAMLQEYLRAVAALQGGASTRPEACALIAKGRLLSLYM</sequence>
<evidence type="ECO:0000313" key="4">
    <source>
        <dbReference type="EMBL" id="CAK9004529.1"/>
    </source>
</evidence>
<evidence type="ECO:0000256" key="2">
    <source>
        <dbReference type="ARBA" id="ARBA00023315"/>
    </source>
</evidence>
<dbReference type="PANTHER" id="PTHR10908">
    <property type="entry name" value="SEROTONIN N-ACETYLTRANSFERASE"/>
    <property type="match status" value="1"/>
</dbReference>
<feature type="domain" description="N-acetyltransferase" evidence="3">
    <location>
        <begin position="14"/>
        <end position="152"/>
    </location>
</feature>
<feature type="non-terminal residue" evidence="4">
    <location>
        <position position="152"/>
    </location>
</feature>
<organism evidence="4 5">
    <name type="scientific">Durusdinium trenchii</name>
    <dbReference type="NCBI Taxonomy" id="1381693"/>
    <lineage>
        <taxon>Eukaryota</taxon>
        <taxon>Sar</taxon>
        <taxon>Alveolata</taxon>
        <taxon>Dinophyceae</taxon>
        <taxon>Suessiales</taxon>
        <taxon>Symbiodiniaceae</taxon>
        <taxon>Durusdinium</taxon>
    </lineage>
</organism>
<dbReference type="InterPro" id="IPR000182">
    <property type="entry name" value="GNAT_dom"/>
</dbReference>
<dbReference type="Proteomes" id="UP001642484">
    <property type="component" value="Unassembled WGS sequence"/>
</dbReference>
<dbReference type="Gene3D" id="3.40.630.30">
    <property type="match status" value="1"/>
</dbReference>
<comment type="caution">
    <text evidence="4">The sequence shown here is derived from an EMBL/GenBank/DDBJ whole genome shotgun (WGS) entry which is preliminary data.</text>
</comment>
<dbReference type="InterPro" id="IPR016181">
    <property type="entry name" value="Acyl_CoA_acyltransferase"/>
</dbReference>
<name>A0ABP0IST7_9DINO</name>
<dbReference type="PROSITE" id="PS51186">
    <property type="entry name" value="GNAT"/>
    <property type="match status" value="1"/>
</dbReference>
<keyword evidence="1" id="KW-0808">Transferase</keyword>
<evidence type="ECO:0000256" key="1">
    <source>
        <dbReference type="ARBA" id="ARBA00022679"/>
    </source>
</evidence>
<dbReference type="Pfam" id="PF00583">
    <property type="entry name" value="Acetyltransf_1"/>
    <property type="match status" value="1"/>
</dbReference>
<protein>
    <recommendedName>
        <fullName evidence="3">N-acetyltransferase domain-containing protein</fullName>
    </recommendedName>
</protein>
<keyword evidence="2" id="KW-0012">Acyltransferase</keyword>
<dbReference type="InterPro" id="IPR051635">
    <property type="entry name" value="SNAT-like"/>
</dbReference>
<evidence type="ECO:0000313" key="5">
    <source>
        <dbReference type="Proteomes" id="UP001642484"/>
    </source>
</evidence>